<sequence length="198" mass="22794">LLQFMTTNESIWTYKGTTELDGNITCKVDNNFEKVNETWYTFNRNYTEIKTKNYRSMRAELLVTKGNRYVSQSLCSAMVATDETGASTLEVLIFQTDNQSCGVFYILPLRGAQKEDRDVLLTEDDFYCELRVKDSITSKPSSLPQKNDKLVIINRQPPQECLNAYSLHCTQRSKGGDKQVYFPRCKASQKAVPRKKRQ</sequence>
<proteinExistence type="evidence at transcript level"/>
<dbReference type="InterPro" id="IPR012674">
    <property type="entry name" value="Calycin"/>
</dbReference>
<name>A0A1E1X027_9ACAR</name>
<dbReference type="Gene3D" id="2.40.128.20">
    <property type="match status" value="1"/>
</dbReference>
<evidence type="ECO:0000313" key="1">
    <source>
        <dbReference type="EMBL" id="JAT92619.1"/>
    </source>
</evidence>
<dbReference type="EMBL" id="GFAC01006569">
    <property type="protein sequence ID" value="JAT92619.1"/>
    <property type="molecule type" value="mRNA"/>
</dbReference>
<protein>
    <submittedName>
        <fullName evidence="1">Putative lipocalin-3 1 lipocalin</fullName>
    </submittedName>
</protein>
<dbReference type="AlphaFoldDB" id="A0A1E1X027"/>
<accession>A0A1E1X027</accession>
<dbReference type="SUPFAM" id="SSF50814">
    <property type="entry name" value="Lipocalins"/>
    <property type="match status" value="1"/>
</dbReference>
<feature type="non-terminal residue" evidence="1">
    <location>
        <position position="1"/>
    </location>
</feature>
<organism evidence="1">
    <name type="scientific">Amblyomma aureolatum</name>
    <dbReference type="NCBI Taxonomy" id="187763"/>
    <lineage>
        <taxon>Eukaryota</taxon>
        <taxon>Metazoa</taxon>
        <taxon>Ecdysozoa</taxon>
        <taxon>Arthropoda</taxon>
        <taxon>Chelicerata</taxon>
        <taxon>Arachnida</taxon>
        <taxon>Acari</taxon>
        <taxon>Parasitiformes</taxon>
        <taxon>Ixodida</taxon>
        <taxon>Ixodoidea</taxon>
        <taxon>Ixodidae</taxon>
        <taxon>Amblyomminae</taxon>
        <taxon>Amblyomma</taxon>
    </lineage>
</organism>
<reference evidence="1" key="1">
    <citation type="journal article" date="2017" name="Front. Cell. Infect. Microbiol.">
        <title>The Distinct Transcriptional Response of the Midgut of Amblyomma sculptum and Amblyomma aureolatum Ticks to Rickettsia rickettsii Correlates to Their Differences in Susceptibility to Infection.</title>
        <authorList>
            <person name="Martins L.A."/>
            <person name="Galletti M.F.B.M."/>
            <person name="Ribeiro J.M."/>
            <person name="Fujita A."/>
            <person name="Costa F.B."/>
            <person name="Labruna M.B."/>
            <person name="Daffre S."/>
            <person name="Fogaca A.C."/>
        </authorList>
    </citation>
    <scope>NUCLEOTIDE SEQUENCE</scope>
</reference>